<keyword evidence="2" id="KW-1185">Reference proteome</keyword>
<reference evidence="1 2" key="1">
    <citation type="submission" date="2020-08" db="EMBL/GenBank/DDBJ databases">
        <title>The genome sequence of type strain Novosphingobium flavum NBRC 111647.</title>
        <authorList>
            <person name="Liu Y."/>
        </authorList>
    </citation>
    <scope>NUCLEOTIDE SEQUENCE [LARGE SCALE GENOMIC DNA]</scope>
    <source>
        <strain evidence="1 2">NBRC 111647</strain>
    </source>
</reference>
<dbReference type="RefSeq" id="WP_185664712.1">
    <property type="nucleotide sequence ID" value="NZ_JACLAW010000009.1"/>
</dbReference>
<evidence type="ECO:0000313" key="2">
    <source>
        <dbReference type="Proteomes" id="UP000566813"/>
    </source>
</evidence>
<evidence type="ECO:0000313" key="1">
    <source>
        <dbReference type="EMBL" id="MBC2666414.1"/>
    </source>
</evidence>
<accession>A0A7X1FT73</accession>
<dbReference type="PIRSF" id="PIRSF032131">
    <property type="entry name" value="UCP032131"/>
    <property type="match status" value="1"/>
</dbReference>
<dbReference type="Pfam" id="PF06676">
    <property type="entry name" value="DUF1178"/>
    <property type="match status" value="1"/>
</dbReference>
<proteinExistence type="predicted"/>
<organism evidence="1 2">
    <name type="scientific">Novosphingobium flavum</name>
    <dbReference type="NCBI Taxonomy" id="1778672"/>
    <lineage>
        <taxon>Bacteria</taxon>
        <taxon>Pseudomonadati</taxon>
        <taxon>Pseudomonadota</taxon>
        <taxon>Alphaproteobacteria</taxon>
        <taxon>Sphingomonadales</taxon>
        <taxon>Sphingomonadaceae</taxon>
        <taxon>Novosphingobium</taxon>
    </lineage>
</organism>
<protein>
    <submittedName>
        <fullName evidence="1">DUF1178 family protein</fullName>
    </submittedName>
</protein>
<name>A0A7X1FT73_9SPHN</name>
<gene>
    <name evidence="1" type="ORF">H7F51_12865</name>
</gene>
<dbReference type="EMBL" id="JACLAW010000009">
    <property type="protein sequence ID" value="MBC2666414.1"/>
    <property type="molecule type" value="Genomic_DNA"/>
</dbReference>
<comment type="caution">
    <text evidence="1">The sequence shown here is derived from an EMBL/GenBank/DDBJ whole genome shotgun (WGS) entry which is preliminary data.</text>
</comment>
<sequence length="161" mass="17205">MIVFDLQCAPDGHRFEGWFSSSEDFARQQERGLVCCPTCGSAEVNKAVMAPNVGRKGNQLPEPARKAVGGPVPAVANAGPALPPEAAAMLRAIAEAQAQALKSSRWVGEDFAEKARAIHYGENDPEAIHGQARPEEVRDLLEEGVEIAPILFPVVPPEQAN</sequence>
<dbReference type="Proteomes" id="UP000566813">
    <property type="component" value="Unassembled WGS sequence"/>
</dbReference>
<dbReference type="InterPro" id="IPR009562">
    <property type="entry name" value="DUF1178"/>
</dbReference>
<dbReference type="AlphaFoldDB" id="A0A7X1FT73"/>